<feature type="compositionally biased region" description="Basic and acidic residues" evidence="2">
    <location>
        <begin position="11"/>
        <end position="20"/>
    </location>
</feature>
<protein>
    <submittedName>
        <fullName evidence="4">SWIM zinc finger</fullName>
    </submittedName>
</protein>
<dbReference type="Pfam" id="PF18944">
    <property type="entry name" value="DUF5691"/>
    <property type="match status" value="1"/>
</dbReference>
<evidence type="ECO:0000256" key="1">
    <source>
        <dbReference type="PROSITE-ProRule" id="PRU00325"/>
    </source>
</evidence>
<dbReference type="RefSeq" id="WP_281190211.1">
    <property type="nucleotide sequence ID" value="NZ_FMHU01000002.1"/>
</dbReference>
<dbReference type="STRING" id="47866.GA0074694_4572"/>
<feature type="region of interest" description="Disordered" evidence="2">
    <location>
        <begin position="1"/>
        <end position="26"/>
    </location>
</feature>
<dbReference type="PROSITE" id="PS50966">
    <property type="entry name" value="ZF_SWIM"/>
    <property type="match status" value="1"/>
</dbReference>
<sequence length="1011" mass="107250">MLRVPPGTDRTAPDRPDRRSPAGHRPIALRHRRRRRRVLAMFVSYRSPTVRPVPVDRWSTAQVLAVAPDPAAARTARSVSGAAKWSASGLTGEVLWGLCKGSGKNPYQVCVDLSGPAYRCSCPSRKFPCKHALGLLLLWAESGAGDAEAPDWVVEWQAGRAKRAARPPATTGPADPAAAAKRVEQRAARVAAGLDELRRWLDDQVDQGLAAAEQAGPAPFQTVAARLVDAQAPAVAGTLRRAGRTAGIGAHWADRLLGELGLIRLLVTAHDRLDALPDDLAATVRSRVGYPVATDEVLATPPVRDRWQVLGQVDSADDKVTTRRIWLRGAGTGRFALVLAFAAPGQTFPADLVPGTEVDADLCFYPGSRPLRALVATRHGAPVPLAAPTGAVDLRIALAEYSAGLAADPWRESVPVLLAGVVPTREGHLVDQTGDALPLLAGHDQPWWLLAGAGGQPVDLAAELGPAGLRPLAAWSDGHYLTAAAGVPVGPDGHTAELPTELLSAALVGTARRPWDGALAVGGQPLGAGGEGAAGVLEAAAVALTYRRAGITPSTGLGPVPAAPAESAPPLPAAATVRLRTLLTDGGAPGGSQIQQELLDEWLRLADRHGGLVPADTLPALLDVGRRHRALRPLLARLGGRRGRWLAGLRSEWGYLLYEALDLTVPMAGQVGSDDWETGTAGQRLTYLTRLRSRDPDAARELLAAGFAAESAPDRARFVEALEVGPSPADDTFLDGVLDDRRKEVRQAAVALLRRLPGSGLRRRMAERATACVRLAPGGTELTVEPPRECDPAMRRDGVDPQPPRGTGVGAWLLEEVVAGTPLATWTTAFARNPAEVVALAATDDWGPVLHRGWARAAAEERAADWADVLVTVSRQAGRQRRDRLPDHLLWPLHEVLPADRLGDLVADALRTDSGRATRLLGMLSHDWSPELSGAVADAVGVWSRAKGQNGWYLSELCRMAGTAATPALADRFHRLTDELARDGVDPGRVRAVGQLAAVLAFRSDMHKEFR</sequence>
<dbReference type="Proteomes" id="UP000198906">
    <property type="component" value="Unassembled WGS sequence"/>
</dbReference>
<feature type="compositionally biased region" description="Low complexity" evidence="2">
    <location>
        <begin position="1"/>
        <end position="10"/>
    </location>
</feature>
<dbReference type="InterPro" id="IPR043746">
    <property type="entry name" value="DUF5691"/>
</dbReference>
<evidence type="ECO:0000313" key="5">
    <source>
        <dbReference type="Proteomes" id="UP000198906"/>
    </source>
</evidence>
<keyword evidence="1" id="KW-0479">Metal-binding</keyword>
<gene>
    <name evidence="4" type="ORF">GA0074694_4572</name>
</gene>
<name>A0A1C6SAW8_9ACTN</name>
<proteinExistence type="predicted"/>
<dbReference type="AlphaFoldDB" id="A0A1C6SAW8"/>
<keyword evidence="1" id="KW-0863">Zinc-finger</keyword>
<keyword evidence="5" id="KW-1185">Reference proteome</keyword>
<dbReference type="Pfam" id="PF04434">
    <property type="entry name" value="SWIM"/>
    <property type="match status" value="1"/>
</dbReference>
<dbReference type="EMBL" id="FMHU01000002">
    <property type="protein sequence ID" value="SCL26615.1"/>
    <property type="molecule type" value="Genomic_DNA"/>
</dbReference>
<keyword evidence="1" id="KW-0862">Zinc</keyword>
<dbReference type="GO" id="GO:0008270">
    <property type="term" value="F:zinc ion binding"/>
    <property type="evidence" value="ECO:0007669"/>
    <property type="project" value="UniProtKB-KW"/>
</dbReference>
<evidence type="ECO:0000313" key="4">
    <source>
        <dbReference type="EMBL" id="SCL26615.1"/>
    </source>
</evidence>
<accession>A0A1C6SAW8</accession>
<reference evidence="5" key="1">
    <citation type="submission" date="2016-06" db="EMBL/GenBank/DDBJ databases">
        <authorList>
            <person name="Varghese N."/>
        </authorList>
    </citation>
    <scope>NUCLEOTIDE SEQUENCE [LARGE SCALE GENOMIC DNA]</scope>
    <source>
        <strain evidence="5">DSM 46123</strain>
    </source>
</reference>
<feature type="domain" description="SWIM-type" evidence="3">
    <location>
        <begin position="107"/>
        <end position="140"/>
    </location>
</feature>
<evidence type="ECO:0000259" key="3">
    <source>
        <dbReference type="PROSITE" id="PS50966"/>
    </source>
</evidence>
<evidence type="ECO:0000256" key="2">
    <source>
        <dbReference type="SAM" id="MobiDB-lite"/>
    </source>
</evidence>
<organism evidence="4 5">
    <name type="scientific">Micromonospora inyonensis</name>
    <dbReference type="NCBI Taxonomy" id="47866"/>
    <lineage>
        <taxon>Bacteria</taxon>
        <taxon>Bacillati</taxon>
        <taxon>Actinomycetota</taxon>
        <taxon>Actinomycetes</taxon>
        <taxon>Micromonosporales</taxon>
        <taxon>Micromonosporaceae</taxon>
        <taxon>Micromonospora</taxon>
    </lineage>
</organism>
<dbReference type="InterPro" id="IPR007527">
    <property type="entry name" value="Znf_SWIM"/>
</dbReference>